<comment type="subcellular location">
    <subcellularLocation>
        <location evidence="1">Cell membrane</location>
        <topology evidence="1">Multi-pass membrane protein</topology>
    </subcellularLocation>
</comment>
<evidence type="ECO:0000256" key="6">
    <source>
        <dbReference type="RuleBase" id="RU362081"/>
    </source>
</evidence>
<evidence type="ECO:0000313" key="9">
    <source>
        <dbReference type="Proteomes" id="UP000023067"/>
    </source>
</evidence>
<dbReference type="SUPFAM" id="SSF81653">
    <property type="entry name" value="Calcium ATPase, transduction domain A"/>
    <property type="match status" value="1"/>
</dbReference>
<dbReference type="PANTHER" id="PTHR48085">
    <property type="entry name" value="CADMIUM/ZINC-TRANSPORTING ATPASE HMA2-RELATED"/>
    <property type="match status" value="1"/>
</dbReference>
<dbReference type="InterPro" id="IPR059000">
    <property type="entry name" value="ATPase_P-type_domA"/>
</dbReference>
<dbReference type="InterPro" id="IPR036412">
    <property type="entry name" value="HAD-like_sf"/>
</dbReference>
<protein>
    <submittedName>
        <fullName evidence="8">ATPase P</fullName>
    </submittedName>
</protein>
<dbReference type="InterPro" id="IPR023298">
    <property type="entry name" value="ATPase_P-typ_TM_dom_sf"/>
</dbReference>
<dbReference type="GO" id="GO:0019829">
    <property type="term" value="F:ATPase-coupled monoatomic cation transmembrane transporter activity"/>
    <property type="evidence" value="ECO:0007669"/>
    <property type="project" value="InterPro"/>
</dbReference>
<dbReference type="InterPro" id="IPR027256">
    <property type="entry name" value="P-typ_ATPase_IB"/>
</dbReference>
<dbReference type="InterPro" id="IPR051014">
    <property type="entry name" value="Cation_Transport_ATPase_IB"/>
</dbReference>
<keyword evidence="6" id="KW-0479">Metal-binding</keyword>
<dbReference type="EMBL" id="JDYK01000014">
    <property type="protein sequence ID" value="EWS80538.1"/>
    <property type="molecule type" value="Genomic_DNA"/>
</dbReference>
<evidence type="ECO:0000256" key="4">
    <source>
        <dbReference type="ARBA" id="ARBA00022989"/>
    </source>
</evidence>
<dbReference type="eggNOG" id="COG2217">
    <property type="taxonomic scope" value="Bacteria"/>
</dbReference>
<keyword evidence="9" id="KW-1185">Reference proteome</keyword>
<dbReference type="InterPro" id="IPR023214">
    <property type="entry name" value="HAD_sf"/>
</dbReference>
<comment type="caution">
    <text evidence="8">The sequence shown here is derived from an EMBL/GenBank/DDBJ whole genome shotgun (WGS) entry which is preliminary data.</text>
</comment>
<dbReference type="PROSITE" id="PS00154">
    <property type="entry name" value="ATPASE_E1_E2"/>
    <property type="match status" value="1"/>
</dbReference>
<organism evidence="8 9">
    <name type="scientific">Brachybacterium phenoliresistens</name>
    <dbReference type="NCBI Taxonomy" id="396014"/>
    <lineage>
        <taxon>Bacteria</taxon>
        <taxon>Bacillati</taxon>
        <taxon>Actinomycetota</taxon>
        <taxon>Actinomycetes</taxon>
        <taxon>Micrococcales</taxon>
        <taxon>Dermabacteraceae</taxon>
        <taxon>Brachybacterium</taxon>
    </lineage>
</organism>
<evidence type="ECO:0000256" key="5">
    <source>
        <dbReference type="ARBA" id="ARBA00023136"/>
    </source>
</evidence>
<dbReference type="InterPro" id="IPR001757">
    <property type="entry name" value="P_typ_ATPase"/>
</dbReference>
<name>Z9JRC4_9MICO</name>
<dbReference type="NCBIfam" id="TIGR01512">
    <property type="entry name" value="ATPase-IB2_Cd"/>
    <property type="match status" value="1"/>
</dbReference>
<dbReference type="InterPro" id="IPR008250">
    <property type="entry name" value="ATPase_P-typ_transduc_dom_A_sf"/>
</dbReference>
<dbReference type="Proteomes" id="UP000023067">
    <property type="component" value="Unassembled WGS sequence"/>
</dbReference>
<dbReference type="SUPFAM" id="SSF56784">
    <property type="entry name" value="HAD-like"/>
    <property type="match status" value="1"/>
</dbReference>
<dbReference type="NCBIfam" id="TIGR01525">
    <property type="entry name" value="ATPase-IB_hvy"/>
    <property type="match status" value="1"/>
</dbReference>
<dbReference type="Pfam" id="PF00122">
    <property type="entry name" value="E1-E2_ATPase"/>
    <property type="match status" value="1"/>
</dbReference>
<dbReference type="Pfam" id="PF00702">
    <property type="entry name" value="Hydrolase"/>
    <property type="match status" value="1"/>
</dbReference>
<dbReference type="Gene3D" id="3.40.50.1000">
    <property type="entry name" value="HAD superfamily/HAD-like"/>
    <property type="match status" value="1"/>
</dbReference>
<dbReference type="InterPro" id="IPR018303">
    <property type="entry name" value="ATPase_P-typ_P_site"/>
</dbReference>
<keyword evidence="6" id="KW-1003">Cell membrane</keyword>
<dbReference type="PATRIC" id="fig|396014.3.peg.2570"/>
<feature type="transmembrane region" description="Helical" evidence="6">
    <location>
        <begin position="258"/>
        <end position="276"/>
    </location>
</feature>
<dbReference type="GO" id="GO:0005524">
    <property type="term" value="F:ATP binding"/>
    <property type="evidence" value="ECO:0007669"/>
    <property type="project" value="UniProtKB-UniRule"/>
</dbReference>
<accession>Z9JRC4</accession>
<keyword evidence="4 6" id="KW-1133">Transmembrane helix</keyword>
<evidence type="ECO:0000313" key="8">
    <source>
        <dbReference type="EMBL" id="EWS80538.1"/>
    </source>
</evidence>
<dbReference type="GO" id="GO:0016887">
    <property type="term" value="F:ATP hydrolysis activity"/>
    <property type="evidence" value="ECO:0007669"/>
    <property type="project" value="InterPro"/>
</dbReference>
<feature type="domain" description="P-type ATPase A" evidence="7">
    <location>
        <begin position="142"/>
        <end position="241"/>
    </location>
</feature>
<dbReference type="Gene3D" id="3.40.1110.10">
    <property type="entry name" value="Calcium-transporting ATPase, cytoplasmic domain N"/>
    <property type="match status" value="1"/>
</dbReference>
<evidence type="ECO:0000256" key="2">
    <source>
        <dbReference type="ARBA" id="ARBA00006024"/>
    </source>
</evidence>
<dbReference type="SUPFAM" id="SSF81665">
    <property type="entry name" value="Calcium ATPase, transmembrane domain M"/>
    <property type="match status" value="1"/>
</dbReference>
<evidence type="ECO:0000256" key="1">
    <source>
        <dbReference type="ARBA" id="ARBA00004651"/>
    </source>
</evidence>
<comment type="similarity">
    <text evidence="2 6">Belongs to the cation transport ATPase (P-type) (TC 3.A.3) family. Type IB subfamily.</text>
</comment>
<keyword evidence="3 6" id="KW-0812">Transmembrane</keyword>
<dbReference type="GO" id="GO:0046872">
    <property type="term" value="F:metal ion binding"/>
    <property type="evidence" value="ECO:0007669"/>
    <property type="project" value="UniProtKB-KW"/>
</dbReference>
<keyword evidence="6" id="KW-0067">ATP-binding</keyword>
<dbReference type="GO" id="GO:0005886">
    <property type="term" value="C:plasma membrane"/>
    <property type="evidence" value="ECO:0007669"/>
    <property type="project" value="UniProtKB-SubCell"/>
</dbReference>
<dbReference type="HOGENOM" id="CLU_001771_6_3_11"/>
<evidence type="ECO:0000259" key="7">
    <source>
        <dbReference type="Pfam" id="PF00122"/>
    </source>
</evidence>
<sequence>MPRRRPGRLAMTAVAAPEAAAPPQRESLWQRIDRRDLARTLAVAACALLVGLGLTWPWPSVPVLALAGLVLGCWPIAAEALGDLRERRMSMELSMLIAIVAAAAIGEWTTALLITTFVLAAEILEDLSLDRGRDALTDLMSFLPEQVQVREDGGITTIPLAEVAAGQTVVVSPGGRVPVDGTVLAGTSSADQSRITGEPLPVDIGPGDAVHAGSINQVGAVEIRAERVGAESSYGRIIEAVRRAQSSQPPVQRLADRLAAALVYLALGGAAITYLVTRDLTATISVVVVAGACGIAAGTPLATLAAIARIARGGAFVKDGAHLEALSGIDTVVFDKTGTLTGGEPQLVGIRPAAGRDERELLELAASAEAYSEHPLAAAIVRGAQERGLRPALPDSFTYTPGLGVTAELGGRTITAGSTTLVPGPEAAAQDAAATAVHVAVDGRFIGSLLLSDAVRAGAPEAIRALHRMGLRTMIVTGDRAGTARPVAAQLGIDEVRAGLLPEEKLAWIDAERAAGHRLAMVGDGVNDAPALARADVGIAMGDGTQIAQDSADVVLVSSDLDDLVGTMRVARRARRIVMANFAGTIAVDLLGMALAAMGLLSPVLAALVHVGSETAFILNSARLIPGRSSRR</sequence>
<evidence type="ECO:0000256" key="3">
    <source>
        <dbReference type="ARBA" id="ARBA00022692"/>
    </source>
</evidence>
<dbReference type="InterPro" id="IPR023299">
    <property type="entry name" value="ATPase_P-typ_cyto_dom_N"/>
</dbReference>
<reference evidence="8 9" key="1">
    <citation type="submission" date="2014-02" db="EMBL/GenBank/DDBJ databases">
        <title>Genome sequence of Brachybacterium phenoliresistens strain W13A50.</title>
        <authorList>
            <person name="Wang X."/>
        </authorList>
    </citation>
    <scope>NUCLEOTIDE SEQUENCE [LARGE SCALE GENOMIC DNA]</scope>
    <source>
        <strain evidence="8 9">W13A50</strain>
    </source>
</reference>
<dbReference type="STRING" id="396014.BF93_02695"/>
<gene>
    <name evidence="8" type="ORF">BF93_02695</name>
</gene>
<feature type="transmembrane region" description="Helical" evidence="6">
    <location>
        <begin position="282"/>
        <end position="308"/>
    </location>
</feature>
<keyword evidence="6" id="KW-0547">Nucleotide-binding</keyword>
<feature type="transmembrane region" description="Helical" evidence="6">
    <location>
        <begin position="577"/>
        <end position="598"/>
    </location>
</feature>
<dbReference type="Gene3D" id="2.70.150.10">
    <property type="entry name" value="Calcium-transporting ATPase, cytoplasmic transduction domain A"/>
    <property type="match status" value="1"/>
</dbReference>
<proteinExistence type="inferred from homology"/>
<dbReference type="PANTHER" id="PTHR48085:SF5">
    <property type="entry name" value="CADMIUM_ZINC-TRANSPORTING ATPASE HMA4-RELATED"/>
    <property type="match status" value="1"/>
</dbReference>
<dbReference type="PRINTS" id="PR00119">
    <property type="entry name" value="CATATPASE"/>
</dbReference>
<dbReference type="AlphaFoldDB" id="Z9JRC4"/>
<feature type="transmembrane region" description="Helical" evidence="6">
    <location>
        <begin position="36"/>
        <end position="56"/>
    </location>
</feature>
<feature type="transmembrane region" description="Helical" evidence="6">
    <location>
        <begin position="93"/>
        <end position="121"/>
    </location>
</feature>
<dbReference type="NCBIfam" id="TIGR01494">
    <property type="entry name" value="ATPase_P-type"/>
    <property type="match status" value="1"/>
</dbReference>
<keyword evidence="5 6" id="KW-0472">Membrane</keyword>